<feature type="transmembrane region" description="Helical" evidence="7">
    <location>
        <begin position="162"/>
        <end position="181"/>
    </location>
</feature>
<dbReference type="Proteomes" id="UP001199469">
    <property type="component" value="Unassembled WGS sequence"/>
</dbReference>
<evidence type="ECO:0000256" key="4">
    <source>
        <dbReference type="ARBA" id="ARBA00022989"/>
    </source>
</evidence>
<keyword evidence="5 7" id="KW-0472">Membrane</keyword>
<organism evidence="8 9">
    <name type="scientific">Actinomycetospora endophytica</name>
    <dbReference type="NCBI Taxonomy" id="2291215"/>
    <lineage>
        <taxon>Bacteria</taxon>
        <taxon>Bacillati</taxon>
        <taxon>Actinomycetota</taxon>
        <taxon>Actinomycetes</taxon>
        <taxon>Pseudonocardiales</taxon>
        <taxon>Pseudonocardiaceae</taxon>
        <taxon>Actinomycetospora</taxon>
    </lineage>
</organism>
<gene>
    <name evidence="8" type="ORF">LQ327_29205</name>
</gene>
<evidence type="ECO:0000256" key="5">
    <source>
        <dbReference type="ARBA" id="ARBA00023136"/>
    </source>
</evidence>
<comment type="subcellular location">
    <subcellularLocation>
        <location evidence="1">Membrane</location>
        <topology evidence="1">Multi-pass membrane protein</topology>
    </subcellularLocation>
</comment>
<feature type="transmembrane region" description="Helical" evidence="7">
    <location>
        <begin position="286"/>
        <end position="308"/>
    </location>
</feature>
<dbReference type="InterPro" id="IPR002293">
    <property type="entry name" value="AA/rel_permease1"/>
</dbReference>
<dbReference type="EMBL" id="JAJNDB010000008">
    <property type="protein sequence ID" value="MCD2197456.1"/>
    <property type="molecule type" value="Genomic_DNA"/>
</dbReference>
<dbReference type="Pfam" id="PF13520">
    <property type="entry name" value="AA_permease_2"/>
    <property type="match status" value="1"/>
</dbReference>
<accession>A0ABS8PJ79</accession>
<comment type="caution">
    <text evidence="8">The sequence shown here is derived from an EMBL/GenBank/DDBJ whole genome shotgun (WGS) entry which is preliminary data.</text>
</comment>
<feature type="transmembrane region" description="Helical" evidence="7">
    <location>
        <begin position="468"/>
        <end position="486"/>
    </location>
</feature>
<protein>
    <submittedName>
        <fullName evidence="8">Amino acid permease</fullName>
    </submittedName>
</protein>
<feature type="transmembrane region" description="Helical" evidence="7">
    <location>
        <begin position="387"/>
        <end position="405"/>
    </location>
</feature>
<evidence type="ECO:0000256" key="1">
    <source>
        <dbReference type="ARBA" id="ARBA00004141"/>
    </source>
</evidence>
<dbReference type="PANTHER" id="PTHR43243:SF4">
    <property type="entry name" value="CATIONIC AMINO ACID TRANSPORTER 4"/>
    <property type="match status" value="1"/>
</dbReference>
<evidence type="ECO:0000256" key="7">
    <source>
        <dbReference type="SAM" id="Phobius"/>
    </source>
</evidence>
<evidence type="ECO:0000256" key="3">
    <source>
        <dbReference type="ARBA" id="ARBA00022692"/>
    </source>
</evidence>
<dbReference type="Gene3D" id="1.20.1740.10">
    <property type="entry name" value="Amino acid/polyamine transporter I"/>
    <property type="match status" value="1"/>
</dbReference>
<feature type="transmembrane region" description="Helical" evidence="7">
    <location>
        <begin position="246"/>
        <end position="265"/>
    </location>
</feature>
<keyword evidence="3 7" id="KW-0812">Transmembrane</keyword>
<evidence type="ECO:0000313" key="9">
    <source>
        <dbReference type="Proteomes" id="UP001199469"/>
    </source>
</evidence>
<evidence type="ECO:0000256" key="2">
    <source>
        <dbReference type="ARBA" id="ARBA00022448"/>
    </source>
</evidence>
<feature type="compositionally biased region" description="Polar residues" evidence="6">
    <location>
        <begin position="1"/>
        <end position="21"/>
    </location>
</feature>
<keyword evidence="2" id="KW-0813">Transport</keyword>
<keyword evidence="9" id="KW-1185">Reference proteome</keyword>
<feature type="transmembrane region" description="Helical" evidence="7">
    <location>
        <begin position="411"/>
        <end position="430"/>
    </location>
</feature>
<name>A0ABS8PJ79_9PSEU</name>
<feature type="transmembrane region" description="Helical" evidence="7">
    <location>
        <begin position="99"/>
        <end position="120"/>
    </location>
</feature>
<keyword evidence="4 7" id="KW-1133">Transmembrane helix</keyword>
<sequence length="510" mass="53529">MASPTRSGSLFRTKSVEQSIADTDEPDSKLRRELGALDLTIFGVAVLIGAGIFTITARTAGDVTGPAIAVSFVIAAIACGFAGLCYAEFASTVPVAGSAYTFSYATFGEFIAWIIGWDLILEYALGAATVAKSWSSYLGKIFSVLGLGDSTSFDIGSVEVDWGAILVIGALTAVLVLGIKLSSRVSTIITSIKILVVLFVIILGATFIKASNYSPFIPPAEPPKEGASGLGSSLLSLLVGSEGSTYGAFGLLAGASLVFFAFIGFDAVSTTAEETKNPQKDLPRGILGSLAVVTVLYVATSLVLVGMVNYTQLKSSPDGENKTLADAFSLVGANWASTIIAVGALAGLTTVVLVLMLGQSRVFYAMSRDGLLPRGLAKTGRYDTPSTITIIIGTVCALIAGLVPITTIEEMVNIGTLFAFVLVAIGTWVLRVKRPNLSRSFTVKALPVVATLAVISCLWLMLNLSAETWLRFILWMVIGVVVFFAYSRRNSVLGRRERGEEASVAASSQS</sequence>
<evidence type="ECO:0000256" key="6">
    <source>
        <dbReference type="SAM" id="MobiDB-lite"/>
    </source>
</evidence>
<feature type="transmembrane region" description="Helical" evidence="7">
    <location>
        <begin position="335"/>
        <end position="358"/>
    </location>
</feature>
<evidence type="ECO:0000313" key="8">
    <source>
        <dbReference type="EMBL" id="MCD2197456.1"/>
    </source>
</evidence>
<feature type="region of interest" description="Disordered" evidence="6">
    <location>
        <begin position="1"/>
        <end position="24"/>
    </location>
</feature>
<dbReference type="PIRSF" id="PIRSF006060">
    <property type="entry name" value="AA_transporter"/>
    <property type="match status" value="1"/>
</dbReference>
<dbReference type="PANTHER" id="PTHR43243">
    <property type="entry name" value="INNER MEMBRANE TRANSPORTER YGJI-RELATED"/>
    <property type="match status" value="1"/>
</dbReference>
<feature type="transmembrane region" description="Helical" evidence="7">
    <location>
        <begin position="442"/>
        <end position="462"/>
    </location>
</feature>
<feature type="transmembrane region" description="Helical" evidence="7">
    <location>
        <begin position="36"/>
        <end position="55"/>
    </location>
</feature>
<dbReference type="RefSeq" id="WP_230739513.1">
    <property type="nucleotide sequence ID" value="NZ_JAJNDB010000008.1"/>
</dbReference>
<proteinExistence type="predicted"/>
<reference evidence="8 9" key="1">
    <citation type="submission" date="2021-11" db="EMBL/GenBank/DDBJ databases">
        <title>Draft genome sequence of Actinomycetospora sp. SF1 isolated from the rhizosphere soil.</title>
        <authorList>
            <person name="Duangmal K."/>
            <person name="Chantavorakit T."/>
        </authorList>
    </citation>
    <scope>NUCLEOTIDE SEQUENCE [LARGE SCALE GENOMIC DNA]</scope>
    <source>
        <strain evidence="8 9">TBRC 5722</strain>
    </source>
</reference>
<feature type="transmembrane region" description="Helical" evidence="7">
    <location>
        <begin position="67"/>
        <end position="87"/>
    </location>
</feature>
<feature type="transmembrane region" description="Helical" evidence="7">
    <location>
        <begin position="188"/>
        <end position="208"/>
    </location>
</feature>